<evidence type="ECO:0000259" key="8">
    <source>
        <dbReference type="PROSITE" id="PS50110"/>
    </source>
</evidence>
<feature type="modified residue" description="4-aspartylphosphate" evidence="6">
    <location>
        <position position="57"/>
    </location>
</feature>
<dbReference type="Gene3D" id="3.40.50.300">
    <property type="entry name" value="P-loop containing nucleotide triphosphate hydrolases"/>
    <property type="match status" value="1"/>
</dbReference>
<dbReference type="FunFam" id="3.40.50.300:FF:000006">
    <property type="entry name" value="DNA-binding transcriptional regulator NtrC"/>
    <property type="match status" value="1"/>
</dbReference>
<dbReference type="OrthoDB" id="9762726at2"/>
<evidence type="ECO:0000313" key="10">
    <source>
        <dbReference type="Proteomes" id="UP000199648"/>
    </source>
</evidence>
<dbReference type="SUPFAM" id="SSF46689">
    <property type="entry name" value="Homeodomain-like"/>
    <property type="match status" value="1"/>
</dbReference>
<dbReference type="GO" id="GO:0000160">
    <property type="term" value="P:phosphorelay signal transduction system"/>
    <property type="evidence" value="ECO:0007669"/>
    <property type="project" value="InterPro"/>
</dbReference>
<organism evidence="9 10">
    <name type="scientific">Thiohalomonas denitrificans</name>
    <dbReference type="NCBI Taxonomy" id="415747"/>
    <lineage>
        <taxon>Bacteria</taxon>
        <taxon>Pseudomonadati</taxon>
        <taxon>Pseudomonadota</taxon>
        <taxon>Gammaproteobacteria</taxon>
        <taxon>Thiohalomonadales</taxon>
        <taxon>Thiohalomonadaceae</taxon>
        <taxon>Thiohalomonas</taxon>
    </lineage>
</organism>
<keyword evidence="1" id="KW-0547">Nucleotide-binding</keyword>
<dbReference type="SUPFAM" id="SSF52172">
    <property type="entry name" value="CheY-like"/>
    <property type="match status" value="1"/>
</dbReference>
<dbReference type="CDD" id="cd00009">
    <property type="entry name" value="AAA"/>
    <property type="match status" value="1"/>
</dbReference>
<dbReference type="SMART" id="SM00448">
    <property type="entry name" value="REC"/>
    <property type="match status" value="1"/>
</dbReference>
<dbReference type="InterPro" id="IPR003593">
    <property type="entry name" value="AAA+_ATPase"/>
</dbReference>
<dbReference type="InterPro" id="IPR025943">
    <property type="entry name" value="Sigma_54_int_dom_ATP-bd_2"/>
</dbReference>
<feature type="domain" description="Sigma-54 factor interaction" evidence="7">
    <location>
        <begin position="136"/>
        <end position="363"/>
    </location>
</feature>
<dbReference type="Gene3D" id="3.40.50.2300">
    <property type="match status" value="1"/>
</dbReference>
<gene>
    <name evidence="9" type="ORF">SAMN03097708_00983</name>
</gene>
<dbReference type="SMART" id="SM00382">
    <property type="entry name" value="AAA"/>
    <property type="match status" value="1"/>
</dbReference>
<dbReference type="InterPro" id="IPR011006">
    <property type="entry name" value="CheY-like_superfamily"/>
</dbReference>
<evidence type="ECO:0000256" key="1">
    <source>
        <dbReference type="ARBA" id="ARBA00022741"/>
    </source>
</evidence>
<evidence type="ECO:0000256" key="5">
    <source>
        <dbReference type="ARBA" id="ARBA00023163"/>
    </source>
</evidence>
<name>A0A1G5PYZ5_9GAMM</name>
<dbReference type="SUPFAM" id="SSF52540">
    <property type="entry name" value="P-loop containing nucleoside triphosphate hydrolases"/>
    <property type="match status" value="1"/>
</dbReference>
<dbReference type="PRINTS" id="PR01590">
    <property type="entry name" value="HTHFIS"/>
</dbReference>
<reference evidence="9 10" key="1">
    <citation type="submission" date="2016-10" db="EMBL/GenBank/DDBJ databases">
        <authorList>
            <person name="de Groot N.N."/>
        </authorList>
    </citation>
    <scope>NUCLEOTIDE SEQUENCE [LARGE SCALE GENOMIC DNA]</scope>
    <source>
        <strain evidence="9 10">HLD2</strain>
    </source>
</reference>
<evidence type="ECO:0000256" key="2">
    <source>
        <dbReference type="ARBA" id="ARBA00022840"/>
    </source>
</evidence>
<dbReference type="Gene3D" id="1.10.10.60">
    <property type="entry name" value="Homeodomain-like"/>
    <property type="match status" value="1"/>
</dbReference>
<feature type="domain" description="Response regulatory" evidence="8">
    <location>
        <begin position="8"/>
        <end position="123"/>
    </location>
</feature>
<dbReference type="Gene3D" id="1.10.8.60">
    <property type="match status" value="1"/>
</dbReference>
<proteinExistence type="predicted"/>
<dbReference type="PROSITE" id="PS50045">
    <property type="entry name" value="SIGMA54_INTERACT_4"/>
    <property type="match status" value="1"/>
</dbReference>
<accession>A0A1G5PYZ5</accession>
<dbReference type="InterPro" id="IPR001789">
    <property type="entry name" value="Sig_transdc_resp-reg_receiver"/>
</dbReference>
<dbReference type="PROSITE" id="PS00688">
    <property type="entry name" value="SIGMA54_INTERACT_3"/>
    <property type="match status" value="1"/>
</dbReference>
<dbReference type="InterPro" id="IPR002197">
    <property type="entry name" value="HTH_Fis"/>
</dbReference>
<dbReference type="PANTHER" id="PTHR32071">
    <property type="entry name" value="TRANSCRIPTIONAL REGULATORY PROTEIN"/>
    <property type="match status" value="1"/>
</dbReference>
<dbReference type="STRING" id="415747.SAMN03097708_00983"/>
<dbReference type="PANTHER" id="PTHR32071:SF57">
    <property type="entry name" value="C4-DICARBOXYLATE TRANSPORT TRANSCRIPTIONAL REGULATORY PROTEIN DCTD"/>
    <property type="match status" value="1"/>
</dbReference>
<dbReference type="EMBL" id="FMWD01000003">
    <property type="protein sequence ID" value="SCZ54516.1"/>
    <property type="molecule type" value="Genomic_DNA"/>
</dbReference>
<sequence>MNTEAPLKLCLLEDDPIMGESLCDRFELEGFRCDWYKTAHAAQPYIGNTDYAALISDIQLPDMSGAELYTQLQQEGRTIPPTLFITGFGSISDAVELLKRGAADYITKPFDLDTLVEKVRSVCRRPLREERTDEPTLGISAAMRSLEQTLCRVSEHGSTVLITGESGVGKEHAARFLHHCAARTGKSPFIAVNCGAIPEGLMEAELFGYEKGAFSGAIRTRRGVFEQADGGTLFLDEIGDMPPNMQVRLLRVIQERQVVRVGGETPLPLDLQLVCATHRDLKQMVGEGTFREDLYYRINVVHIKIPPLRERREDILWFTRLFLNEIDPENERHLLPSAEQRLLQQPWPGNLRELRHSIERACVLSAEPAISAATFDAETDHNPPTLDDPDLRERISLYERQIILESLRRHGFQMSETASELGISRKNLWEKMKKFGIEKG</sequence>
<keyword evidence="2" id="KW-0067">ATP-binding</keyword>
<keyword evidence="4" id="KW-0238">DNA-binding</keyword>
<dbReference type="Pfam" id="PF02954">
    <property type="entry name" value="HTH_8"/>
    <property type="match status" value="1"/>
</dbReference>
<evidence type="ECO:0000256" key="4">
    <source>
        <dbReference type="ARBA" id="ARBA00023125"/>
    </source>
</evidence>
<dbReference type="InterPro" id="IPR002078">
    <property type="entry name" value="Sigma_54_int"/>
</dbReference>
<evidence type="ECO:0000313" key="9">
    <source>
        <dbReference type="EMBL" id="SCZ54516.1"/>
    </source>
</evidence>
<dbReference type="AlphaFoldDB" id="A0A1G5PYZ5"/>
<dbReference type="Pfam" id="PF00158">
    <property type="entry name" value="Sigma54_activat"/>
    <property type="match status" value="1"/>
</dbReference>
<dbReference type="Pfam" id="PF00072">
    <property type="entry name" value="Response_reg"/>
    <property type="match status" value="1"/>
</dbReference>
<dbReference type="InterPro" id="IPR027417">
    <property type="entry name" value="P-loop_NTPase"/>
</dbReference>
<keyword evidence="10" id="KW-1185">Reference proteome</keyword>
<dbReference type="InterPro" id="IPR025944">
    <property type="entry name" value="Sigma_54_int_dom_CS"/>
</dbReference>
<dbReference type="GO" id="GO:0006355">
    <property type="term" value="P:regulation of DNA-templated transcription"/>
    <property type="evidence" value="ECO:0007669"/>
    <property type="project" value="InterPro"/>
</dbReference>
<keyword evidence="6" id="KW-0597">Phosphoprotein</keyword>
<dbReference type="GO" id="GO:0005524">
    <property type="term" value="F:ATP binding"/>
    <property type="evidence" value="ECO:0007669"/>
    <property type="project" value="UniProtKB-KW"/>
</dbReference>
<dbReference type="PROSITE" id="PS50110">
    <property type="entry name" value="RESPONSE_REGULATORY"/>
    <property type="match status" value="1"/>
</dbReference>
<dbReference type="RefSeq" id="WP_092993337.1">
    <property type="nucleotide sequence ID" value="NZ_FMWD01000003.1"/>
</dbReference>
<dbReference type="Proteomes" id="UP000199648">
    <property type="component" value="Unassembled WGS sequence"/>
</dbReference>
<dbReference type="PROSITE" id="PS00676">
    <property type="entry name" value="SIGMA54_INTERACT_2"/>
    <property type="match status" value="1"/>
</dbReference>
<evidence type="ECO:0000259" key="7">
    <source>
        <dbReference type="PROSITE" id="PS50045"/>
    </source>
</evidence>
<dbReference type="InterPro" id="IPR058031">
    <property type="entry name" value="AAA_lid_NorR"/>
</dbReference>
<dbReference type="Pfam" id="PF25601">
    <property type="entry name" value="AAA_lid_14"/>
    <property type="match status" value="1"/>
</dbReference>
<evidence type="ECO:0000256" key="3">
    <source>
        <dbReference type="ARBA" id="ARBA00023015"/>
    </source>
</evidence>
<keyword evidence="3" id="KW-0805">Transcription regulation</keyword>
<protein>
    <submittedName>
        <fullName evidence="9">Two component, sigma54 specific, transcriptional regulator, Fis family</fullName>
    </submittedName>
</protein>
<dbReference type="InterPro" id="IPR009057">
    <property type="entry name" value="Homeodomain-like_sf"/>
</dbReference>
<keyword evidence="5" id="KW-0804">Transcription</keyword>
<dbReference type="GO" id="GO:0043565">
    <property type="term" value="F:sequence-specific DNA binding"/>
    <property type="evidence" value="ECO:0007669"/>
    <property type="project" value="InterPro"/>
</dbReference>
<evidence type="ECO:0000256" key="6">
    <source>
        <dbReference type="PROSITE-ProRule" id="PRU00169"/>
    </source>
</evidence>